<evidence type="ECO:0000256" key="1">
    <source>
        <dbReference type="SAM" id="MobiDB-lite"/>
    </source>
</evidence>
<dbReference type="PANTHER" id="PTHR36756:SF1">
    <property type="entry name" value="EXPRESSED PROTEIN"/>
    <property type="match status" value="1"/>
</dbReference>
<evidence type="ECO:0000313" key="2">
    <source>
        <dbReference type="EMBL" id="KAJ4835738.1"/>
    </source>
</evidence>
<sequence length="249" mass="26876">MADDSIRRLPPWMVKPPPQSTSVPAANSSDSKPNILPPQQPGAGKKKRKTNPHHDTAPDKRSSHDERSVKKKGKATGRGRSSSSREVNDPSSLAVDDDDDDDFDLTVDDLVSIAQELVKAEADSAANRSLNQGCESGSIDTGNGLDHRIESTAKQSSDSSKGGEGGGCLVGEGRRTGDPAQDMLDLLLGPLLNKPVEEGKRTDLDIEDDASFFEFRNLRQNNLVLEEKVPLVVVKKKTSLKDKVSLLLD</sequence>
<feature type="compositionally biased region" description="Acidic residues" evidence="1">
    <location>
        <begin position="95"/>
        <end position="104"/>
    </location>
</feature>
<organism evidence="2 3">
    <name type="scientific">Turnera subulata</name>
    <dbReference type="NCBI Taxonomy" id="218843"/>
    <lineage>
        <taxon>Eukaryota</taxon>
        <taxon>Viridiplantae</taxon>
        <taxon>Streptophyta</taxon>
        <taxon>Embryophyta</taxon>
        <taxon>Tracheophyta</taxon>
        <taxon>Spermatophyta</taxon>
        <taxon>Magnoliopsida</taxon>
        <taxon>eudicotyledons</taxon>
        <taxon>Gunneridae</taxon>
        <taxon>Pentapetalae</taxon>
        <taxon>rosids</taxon>
        <taxon>fabids</taxon>
        <taxon>Malpighiales</taxon>
        <taxon>Passifloraceae</taxon>
        <taxon>Turnera</taxon>
    </lineage>
</organism>
<feature type="compositionally biased region" description="Polar residues" evidence="1">
    <location>
        <begin position="126"/>
        <end position="141"/>
    </location>
</feature>
<keyword evidence="3" id="KW-1185">Reference proteome</keyword>
<dbReference type="AlphaFoldDB" id="A0A9Q0JBU4"/>
<proteinExistence type="predicted"/>
<name>A0A9Q0JBU4_9ROSI</name>
<reference evidence="2" key="1">
    <citation type="submission" date="2022-02" db="EMBL/GenBank/DDBJ databases">
        <authorList>
            <person name="Henning P.M."/>
            <person name="McCubbin A.G."/>
            <person name="Shore J.S."/>
        </authorList>
    </citation>
    <scope>NUCLEOTIDE SEQUENCE</scope>
    <source>
        <strain evidence="2">F60SS</strain>
        <tissue evidence="2">Leaves</tissue>
    </source>
</reference>
<gene>
    <name evidence="2" type="ORF">Tsubulata_031694</name>
</gene>
<feature type="region of interest" description="Disordered" evidence="1">
    <location>
        <begin position="1"/>
        <end position="104"/>
    </location>
</feature>
<feature type="compositionally biased region" description="Polar residues" evidence="1">
    <location>
        <begin position="20"/>
        <end position="32"/>
    </location>
</feature>
<feature type="region of interest" description="Disordered" evidence="1">
    <location>
        <begin position="122"/>
        <end position="181"/>
    </location>
</feature>
<reference evidence="2" key="2">
    <citation type="journal article" date="2023" name="Plants (Basel)">
        <title>Annotation of the Turnera subulata (Passifloraceae) Draft Genome Reveals the S-Locus Evolved after the Divergence of Turneroideae from Passifloroideae in a Stepwise Manner.</title>
        <authorList>
            <person name="Henning P.M."/>
            <person name="Roalson E.H."/>
            <person name="Mir W."/>
            <person name="McCubbin A.G."/>
            <person name="Shore J.S."/>
        </authorList>
    </citation>
    <scope>NUCLEOTIDE SEQUENCE</scope>
    <source>
        <strain evidence="2">F60SS</strain>
    </source>
</reference>
<accession>A0A9Q0JBU4</accession>
<comment type="caution">
    <text evidence="2">The sequence shown here is derived from an EMBL/GenBank/DDBJ whole genome shotgun (WGS) entry which is preliminary data.</text>
</comment>
<dbReference type="PANTHER" id="PTHR36756">
    <property type="entry name" value="EXPRESSED PROTEIN"/>
    <property type="match status" value="1"/>
</dbReference>
<dbReference type="EMBL" id="JAKUCV010004317">
    <property type="protein sequence ID" value="KAJ4835738.1"/>
    <property type="molecule type" value="Genomic_DNA"/>
</dbReference>
<protein>
    <submittedName>
        <fullName evidence="2">Uncharacterized protein</fullName>
    </submittedName>
</protein>
<feature type="compositionally biased region" description="Basic and acidic residues" evidence="1">
    <location>
        <begin position="52"/>
        <end position="68"/>
    </location>
</feature>
<dbReference type="Proteomes" id="UP001141552">
    <property type="component" value="Unassembled WGS sequence"/>
</dbReference>
<evidence type="ECO:0000313" key="3">
    <source>
        <dbReference type="Proteomes" id="UP001141552"/>
    </source>
</evidence>